<proteinExistence type="predicted"/>
<protein>
    <submittedName>
        <fullName evidence="2">IS1182 family transposase</fullName>
    </submittedName>
</protein>
<reference evidence="2 3" key="1">
    <citation type="submission" date="2021-02" db="EMBL/GenBank/DDBJ databases">
        <authorList>
            <person name="Jung H.S."/>
            <person name="Chun B.H."/>
            <person name="Jeon C.O."/>
        </authorList>
    </citation>
    <scope>NUCLEOTIDE SEQUENCE [LARGE SCALE GENOMIC DNA]</scope>
    <source>
        <strain evidence="2 3">LMG 25203</strain>
    </source>
</reference>
<dbReference type="EMBL" id="JACSOD020000027">
    <property type="protein sequence ID" value="MBM6497725.1"/>
    <property type="molecule type" value="Genomic_DNA"/>
</dbReference>
<sequence>PKYLSNHTHYSPTDSDARVSVKPGKARQLNYFGQIAVDDAHHVITGACSDFADKRDSQCLEQIVELTEEN</sequence>
<evidence type="ECO:0000313" key="3">
    <source>
        <dbReference type="Proteomes" id="UP000759529"/>
    </source>
</evidence>
<gene>
    <name evidence="2" type="ORF">H9X54_000070</name>
</gene>
<evidence type="ECO:0000313" key="2">
    <source>
        <dbReference type="EMBL" id="MBM6497725.1"/>
    </source>
</evidence>
<feature type="non-terminal residue" evidence="2">
    <location>
        <position position="1"/>
    </location>
</feature>
<organism evidence="2 3">
    <name type="scientific">Flavobacterium macrobrachii</name>
    <dbReference type="NCBI Taxonomy" id="591204"/>
    <lineage>
        <taxon>Bacteria</taxon>
        <taxon>Pseudomonadati</taxon>
        <taxon>Bacteroidota</taxon>
        <taxon>Flavobacteriia</taxon>
        <taxon>Flavobacteriales</taxon>
        <taxon>Flavobacteriaceae</taxon>
        <taxon>Flavobacterium</taxon>
    </lineage>
</organism>
<comment type="caution">
    <text evidence="2">The sequence shown here is derived from an EMBL/GenBank/DDBJ whole genome shotgun (WGS) entry which is preliminary data.</text>
</comment>
<feature type="compositionally biased region" description="Polar residues" evidence="1">
    <location>
        <begin position="1"/>
        <end position="14"/>
    </location>
</feature>
<feature type="region of interest" description="Disordered" evidence="1">
    <location>
        <begin position="1"/>
        <end position="22"/>
    </location>
</feature>
<keyword evidence="3" id="KW-1185">Reference proteome</keyword>
<evidence type="ECO:0000256" key="1">
    <source>
        <dbReference type="SAM" id="MobiDB-lite"/>
    </source>
</evidence>
<accession>A0ABS2CU82</accession>
<name>A0ABS2CU82_9FLAO</name>
<feature type="non-terminal residue" evidence="2">
    <location>
        <position position="70"/>
    </location>
</feature>
<dbReference type="Proteomes" id="UP000759529">
    <property type="component" value="Unassembled WGS sequence"/>
</dbReference>